<accession>A0A158PPF9</accession>
<dbReference type="Pfam" id="PF25469">
    <property type="entry name" value="WHD_NWD1"/>
    <property type="match status" value="1"/>
</dbReference>
<dbReference type="Pfam" id="PF00400">
    <property type="entry name" value="WD40"/>
    <property type="match status" value="3"/>
</dbReference>
<dbReference type="InterPro" id="IPR027417">
    <property type="entry name" value="P-loop_NTPase"/>
</dbReference>
<dbReference type="InterPro" id="IPR015943">
    <property type="entry name" value="WD40/YVTN_repeat-like_dom_sf"/>
</dbReference>
<evidence type="ECO:0000256" key="4">
    <source>
        <dbReference type="PROSITE-ProRule" id="PRU00221"/>
    </source>
</evidence>
<proteinExistence type="inferred from homology"/>
<evidence type="ECO:0000313" key="10">
    <source>
        <dbReference type="WBParaSite" id="ASIM_0001451701-mRNA-1"/>
    </source>
</evidence>
<dbReference type="Pfam" id="PF05222">
    <property type="entry name" value="AlaDh_PNT_N"/>
    <property type="match status" value="1"/>
</dbReference>
<evidence type="ECO:0000259" key="6">
    <source>
        <dbReference type="SMART" id="SM01002"/>
    </source>
</evidence>
<dbReference type="PROSITE" id="PS50294">
    <property type="entry name" value="WD_REPEATS_REGION"/>
    <property type="match status" value="3"/>
</dbReference>
<dbReference type="SUPFAM" id="SSF52540">
    <property type="entry name" value="P-loop containing nucleoside triphosphate hydrolases"/>
    <property type="match status" value="1"/>
</dbReference>
<dbReference type="OrthoDB" id="9990676at2759"/>
<feature type="domain" description="Alanine dehydrogenase/pyridine nucleotide transhydrogenase N-terminal" evidence="7">
    <location>
        <begin position="1567"/>
        <end position="1697"/>
    </location>
</feature>
<dbReference type="SMART" id="SM01002">
    <property type="entry name" value="AlaDh_PNT_C"/>
    <property type="match status" value="1"/>
</dbReference>
<keyword evidence="9" id="KW-1185">Reference proteome</keyword>
<reference evidence="10" key="1">
    <citation type="submission" date="2016-04" db="UniProtKB">
        <authorList>
            <consortium name="WormBaseParasite"/>
        </authorList>
    </citation>
    <scope>IDENTIFICATION</scope>
</reference>
<feature type="compositionally biased region" description="Polar residues" evidence="5">
    <location>
        <begin position="1476"/>
        <end position="1491"/>
    </location>
</feature>
<dbReference type="PROSITE" id="PS50082">
    <property type="entry name" value="WD_REPEATS_2"/>
    <property type="match status" value="3"/>
</dbReference>
<evidence type="ECO:0000256" key="1">
    <source>
        <dbReference type="ARBA" id="ARBA00005624"/>
    </source>
</evidence>
<dbReference type="Gene3D" id="3.40.50.300">
    <property type="entry name" value="P-loop containing nucleotide triphosphate hydrolases"/>
    <property type="match status" value="1"/>
</dbReference>
<dbReference type="PROSITE" id="PS00678">
    <property type="entry name" value="WD_REPEATS_1"/>
    <property type="match status" value="1"/>
</dbReference>
<feature type="repeat" description="WD" evidence="4">
    <location>
        <begin position="1301"/>
        <end position="1342"/>
    </location>
</feature>
<dbReference type="Gene3D" id="3.40.50.720">
    <property type="entry name" value="NAD(P)-binding Rossmann-like Domain"/>
    <property type="match status" value="1"/>
</dbReference>
<dbReference type="InterPro" id="IPR052752">
    <property type="entry name" value="NACHT-WD_repeat"/>
</dbReference>
<dbReference type="SUPFAM" id="SSF52283">
    <property type="entry name" value="Formate/glycerate dehydrogenase catalytic domain-like"/>
    <property type="match status" value="1"/>
</dbReference>
<comment type="similarity">
    <text evidence="1">In the N-terminal section; belongs to the AlaDH/PNT family.</text>
</comment>
<dbReference type="Gene3D" id="2.130.10.10">
    <property type="entry name" value="YVTN repeat-like/Quinoprotein amine dehydrogenase"/>
    <property type="match status" value="3"/>
</dbReference>
<dbReference type="PANTHER" id="PTHR19871:SF38">
    <property type="entry name" value="PROTEIN QUI-1"/>
    <property type="match status" value="1"/>
</dbReference>
<evidence type="ECO:0000256" key="5">
    <source>
        <dbReference type="SAM" id="MobiDB-lite"/>
    </source>
</evidence>
<dbReference type="CDD" id="cd12189">
    <property type="entry name" value="LKR_SDH_like"/>
    <property type="match status" value="1"/>
</dbReference>
<keyword evidence="3" id="KW-0677">Repeat</keyword>
<dbReference type="SMART" id="SM00320">
    <property type="entry name" value="WD40"/>
    <property type="match status" value="10"/>
</dbReference>
<dbReference type="Proteomes" id="UP000267096">
    <property type="component" value="Unassembled WGS sequence"/>
</dbReference>
<dbReference type="InterPro" id="IPR001680">
    <property type="entry name" value="WD40_rpt"/>
</dbReference>
<evidence type="ECO:0000256" key="2">
    <source>
        <dbReference type="ARBA" id="ARBA00022574"/>
    </source>
</evidence>
<feature type="repeat" description="WD" evidence="4">
    <location>
        <begin position="914"/>
        <end position="955"/>
    </location>
</feature>
<evidence type="ECO:0000313" key="9">
    <source>
        <dbReference type="Proteomes" id="UP000267096"/>
    </source>
</evidence>
<dbReference type="FunFam" id="3.40.50.720:FF:000087">
    <property type="entry name" value="alpha-aminoadipic semialdehyde synthase, mitochondrial"/>
    <property type="match status" value="1"/>
</dbReference>
<dbReference type="CDD" id="cd00200">
    <property type="entry name" value="WD40"/>
    <property type="match status" value="1"/>
</dbReference>
<dbReference type="SMART" id="SM01003">
    <property type="entry name" value="AlaDh_PNT_N"/>
    <property type="match status" value="1"/>
</dbReference>
<feature type="region of interest" description="Disordered" evidence="5">
    <location>
        <begin position="1471"/>
        <end position="1496"/>
    </location>
</feature>
<dbReference type="SUPFAM" id="SSF50978">
    <property type="entry name" value="WD40 repeat-like"/>
    <property type="match status" value="2"/>
</dbReference>
<feature type="repeat" description="WD" evidence="4">
    <location>
        <begin position="1262"/>
        <end position="1300"/>
    </location>
</feature>
<dbReference type="WBParaSite" id="ASIM_0001451701-mRNA-1">
    <property type="protein sequence ID" value="ASIM_0001451701-mRNA-1"/>
    <property type="gene ID" value="ASIM_0001451701"/>
</dbReference>
<dbReference type="PANTHER" id="PTHR19871">
    <property type="entry name" value="BETA TRANSDUCIN-RELATED PROTEIN"/>
    <property type="match status" value="1"/>
</dbReference>
<sequence>MMTTPQRRVSRQSVATTSRIAYPLQLIRFIIVVPSQQEFEWEQRAMFDDVLPEIQQYAVQMGVDLEILKPNLEAFERCEICTVMELLDKPASYLICFLGDRYGDCALPMEMRETEFDSIRTSAFEASNDVRLLDKYYELDKSRNPNQYRLRGITIDPTERDALLTVIQNGAKQAFEDGIINQVSPKRQRRFFCSTTELITRCALNKPQNTTFIMRRFEADMRCGHGNGLWVDETEEDHDKMEKLKNLISSTNASTISLTIKLDEGNDIESWLRTKAHDKYIQSFTHQVVDRLRNVISSVAIPSTSTFSASVLARIDDEMHSSYAVSRLPTKWIQRPQVDGAMQSWMDESIKSAYIHIVGADACGKTALICKLHSMLQSRDCYLITRFINLTNTSNFAHEIWHNLCRTLCYLSGQDEKQLRCSFHLSTTLSIFKSLLQKLDRPLYILLDDANLIKYGRALSALDKPFRKMLPNLILIATSSTPLQIPFMPAPKSFQLPVFTDTEIIDHLKEYVVDMDRRLTADQFGLIRQQLVNGDCNFIVGRTLVDEMLSRGNRPIHNGLDGRFSRIEADLGVMPVKVFAQLITASPHGLTSLELIDALSAHTELTSILFDSNDVFPPFLLYRLIDTFGCLLIEFVDRNRVIYKWSNNMVMCAARHRYLTSTNDLKQAHTLLADVFADIYSEVDSISPRSSNGPALFPRPLKREDGSVNVRKVNNLWYHLLHTGNMDALKELALCQFDYIDACVRSCGLSQLLSLYEECLMQVLHHDIQVLCEQVLLPSLNTVVKDGDQLAAEIIGRLRYTRAENSHFLNTMVEQAMSWVDNYNKQPLLVPLTCWISPPVMKQVLSLTLSDWNSCRTILQPTHNHQHLLLSGNQVSTGLIYMYHIASQLLIRTFPDDRRECVICVESGQVLRSFREHTGAVVSIALTSNDEFLVTGSGDFAVMVWDLANGELAVCLSGLMAPVSCITITSNDAFVIVACEDETLRVFSTVSGQELLELSGHDGKILSVVAAHDDCQLFAATISKIYAYDLHNGKLLDILDCVNQKPVTSLKITSDSSFLLSACGDRIDVWNVRYRCIETADDSKPDQQGIVTGICMSRDEKSAACATRNGTVAVWDLDICQCIWAMIQKKGVEVSCVQFTVDCLLLMSGDVEGQVNIWESSNGKLIRCVNYHSTSIQSLVCLADGCRVLSVDVSNKIFIWSLIVIDDSLETERLLTFNGIKAPVFLTPTSVHLVGYLPSSNKEMKIWIVGDETVTPKTKIYHNEEITCYTTTNNGSLLVTGSADQSLKIWQIESGFLTQVLVGHEGIIRCCAIAEDERLVVSGGMDCQIIMWRVSTGDALLSLKTNAPITAISITADASVTFSADETGWVEAYDTEHGHLLSSFNSHRSVEKLVSSMDGNRILALLSKCAQLPILCLHNTPAGTMLTKANEPRRRSARAHSICSLNSNISEPRTSSTALMSCQQHVQLQQQQQQQLTTNNMSQLTTPNSNGGMKMTPRTFDKMERSKSRHENALLHLITSSLAGQKPLEPLEFQMLLKNIRENSSLIRTIQRVALSGYYGRSEPCLGIRRETINAWERRAPLAPQHVKRLTKKGIKVLIQPSNRRVFRLQDYLSAGAIAREDLSEAQLIISVKQVPVEQLIPNRTFAFFSHTIKAQPDNMAMLDTILHRKIRLIDYEKIVDNQGRRLVMFGRWAGYVGFIDILHGLGLRLLALGHHTPFLHIGLAHNYRDSHMAINALRDAGYEIAMNNMPRSLGPLTFVFTGTGNVSQGAQELFEHLPHEYVDVTALPKVVKKGRGPFNAEEFQEHPERFLSRFATEIAPYASVIINGVYWEQNAARLITIPDAKHLLTPKAPGPEVPGCPTLPHRLIALCDISADPGGSIEFMNECTTIDRPFAIYDADLNQCSASFDTPSGCLVCSIDNMPAQIPYEATEAFGDLLYPYITDMVRFSINSPTIHSFQL</sequence>
<dbReference type="InterPro" id="IPR019775">
    <property type="entry name" value="WD40_repeat_CS"/>
</dbReference>
<evidence type="ECO:0000256" key="3">
    <source>
        <dbReference type="ARBA" id="ARBA00022737"/>
    </source>
</evidence>
<evidence type="ECO:0000313" key="8">
    <source>
        <dbReference type="EMBL" id="VDK50940.1"/>
    </source>
</evidence>
<dbReference type="InterPro" id="IPR007698">
    <property type="entry name" value="AlaDH/PNT_NAD(H)-bd"/>
</dbReference>
<protein>
    <submittedName>
        <fullName evidence="10">WD_REPEATS_REGION domain-containing protein</fullName>
    </submittedName>
</protein>
<keyword evidence="2 4" id="KW-0853">WD repeat</keyword>
<dbReference type="EMBL" id="UYRR01031549">
    <property type="protein sequence ID" value="VDK50940.1"/>
    <property type="molecule type" value="Genomic_DNA"/>
</dbReference>
<dbReference type="InterPro" id="IPR057588">
    <property type="entry name" value="NWD1/2-like_WH"/>
</dbReference>
<gene>
    <name evidence="8" type="ORF">ASIM_LOCUS13927</name>
</gene>
<reference evidence="8 9" key="2">
    <citation type="submission" date="2018-11" db="EMBL/GenBank/DDBJ databases">
        <authorList>
            <consortium name="Pathogen Informatics"/>
        </authorList>
    </citation>
    <scope>NUCLEOTIDE SEQUENCE [LARGE SCALE GENOMIC DNA]</scope>
</reference>
<evidence type="ECO:0000259" key="7">
    <source>
        <dbReference type="SMART" id="SM01003"/>
    </source>
</evidence>
<name>A0A158PPF9_ANISI</name>
<dbReference type="InterPro" id="IPR007886">
    <property type="entry name" value="AlaDH/PNT_N"/>
</dbReference>
<organism evidence="10">
    <name type="scientific">Anisakis simplex</name>
    <name type="common">Herring worm</name>
    <dbReference type="NCBI Taxonomy" id="6269"/>
    <lineage>
        <taxon>Eukaryota</taxon>
        <taxon>Metazoa</taxon>
        <taxon>Ecdysozoa</taxon>
        <taxon>Nematoda</taxon>
        <taxon>Chromadorea</taxon>
        <taxon>Rhabditida</taxon>
        <taxon>Spirurina</taxon>
        <taxon>Ascaridomorpha</taxon>
        <taxon>Ascaridoidea</taxon>
        <taxon>Anisakidae</taxon>
        <taxon>Anisakis</taxon>
        <taxon>Anisakis simplex complex</taxon>
    </lineage>
</organism>
<dbReference type="InterPro" id="IPR036322">
    <property type="entry name" value="WD40_repeat_dom_sf"/>
</dbReference>
<feature type="domain" description="Alanine dehydrogenase/pyridine nucleotide transhydrogenase NAD(H)-binding" evidence="6">
    <location>
        <begin position="1737"/>
        <end position="1919"/>
    </location>
</feature>